<gene>
    <name evidence="3" type="primary">mcrA</name>
</gene>
<evidence type="ECO:0000313" key="3">
    <source>
        <dbReference type="EMBL" id="CDW17321.1"/>
    </source>
</evidence>
<proteinExistence type="predicted"/>
<feature type="region of interest" description="Disordered" evidence="1">
    <location>
        <begin position="1"/>
        <end position="48"/>
    </location>
</feature>
<name>A0A077YUB4_9EURY</name>
<dbReference type="EMBL" id="LM643769">
    <property type="protein sequence ID" value="CDW17321.1"/>
    <property type="molecule type" value="Genomic_DNA"/>
</dbReference>
<dbReference type="Gene3D" id="1.20.840.10">
    <property type="entry name" value="Methyl-coenzyme M reductase, alpha/beta subunit, C-terminal"/>
    <property type="match status" value="1"/>
</dbReference>
<dbReference type="GO" id="GO:0015948">
    <property type="term" value="P:methanogenesis"/>
    <property type="evidence" value="ECO:0007669"/>
    <property type="project" value="InterPro"/>
</dbReference>
<accession>A0A077YUB4</accession>
<sequence length="149" mass="16140">CNSLHTPMTSSTTTPTTTLTTSTTKYNGAANVGKDNKVKGNPRRRKGHRNRIHNLRYRDLRESSRLPLKTTSEVPRGATVLAAAAGVATALATSNANAGLSGWYLSMYLHKEAWGRLGFFGYDLQDQCGATNVLSYQGDEGLPNELRGP</sequence>
<feature type="non-terminal residue" evidence="3">
    <location>
        <position position="1"/>
    </location>
</feature>
<dbReference type="Pfam" id="PF02249">
    <property type="entry name" value="MCR_alpha"/>
    <property type="match status" value="1"/>
</dbReference>
<feature type="domain" description="Methyl-coenzyme M reductase alpha subunit C-terminal" evidence="2">
    <location>
        <begin position="78"/>
        <end position="117"/>
    </location>
</feature>
<dbReference type="InterPro" id="IPR008924">
    <property type="entry name" value="Me_CoM_Rdtase_asu/bsu_C"/>
</dbReference>
<organism evidence="3">
    <name type="scientific">uncultured methanogenic archaeon</name>
    <dbReference type="NCBI Taxonomy" id="198240"/>
    <lineage>
        <taxon>Archaea</taxon>
        <taxon>Methanobacteriati</taxon>
        <taxon>Methanobacteriota</taxon>
        <taxon>environmental samples</taxon>
    </lineage>
</organism>
<dbReference type="AlphaFoldDB" id="A0A077YUB4"/>
<protein>
    <submittedName>
        <fullName evidence="3">Methyl coenzyme M reductase alpha subunit</fullName>
    </submittedName>
</protein>
<dbReference type="SUPFAM" id="SSF48081">
    <property type="entry name" value="Methyl-coenzyme M reductase alpha and beta chain C-terminal domain"/>
    <property type="match status" value="1"/>
</dbReference>
<reference evidence="3" key="1">
    <citation type="submission" date="2014-06" db="EMBL/GenBank/DDBJ databases">
        <title>microbial ecology of the ammonia inhibition.</title>
        <authorList>
            <person name="Lv Z."/>
            <person name="Nikolausz M."/>
            <person name="Kleinsteuber S."/>
            <person name="Harms H."/>
        </authorList>
    </citation>
    <scope>NUCLEOTIDE SEQUENCE</scope>
</reference>
<dbReference type="GO" id="GO:0050524">
    <property type="term" value="F:coenzyme-B sulfoethylthiotransferase activity"/>
    <property type="evidence" value="ECO:0007669"/>
    <property type="project" value="InterPro"/>
</dbReference>
<feature type="compositionally biased region" description="Low complexity" evidence="1">
    <location>
        <begin position="1"/>
        <end position="24"/>
    </location>
</feature>
<evidence type="ECO:0000259" key="2">
    <source>
        <dbReference type="Pfam" id="PF02249"/>
    </source>
</evidence>
<evidence type="ECO:0000256" key="1">
    <source>
        <dbReference type="SAM" id="MobiDB-lite"/>
    </source>
</evidence>
<feature type="non-terminal residue" evidence="3">
    <location>
        <position position="149"/>
    </location>
</feature>
<dbReference type="InterPro" id="IPR009047">
    <property type="entry name" value="Me_CoM_Rdtase_asu_C"/>
</dbReference>